<dbReference type="GO" id="GO:0005886">
    <property type="term" value="C:plasma membrane"/>
    <property type="evidence" value="ECO:0007669"/>
    <property type="project" value="TreeGrafter"/>
</dbReference>
<keyword evidence="5 6" id="KW-0472">Membrane</keyword>
<reference evidence="8 9" key="1">
    <citation type="submission" date="2020-08" db="EMBL/GenBank/DDBJ databases">
        <title>Sequencing the genomes of 1000 actinobacteria strains.</title>
        <authorList>
            <person name="Klenk H.-P."/>
        </authorList>
    </citation>
    <scope>NUCLEOTIDE SEQUENCE [LARGE SCALE GENOMIC DNA]</scope>
    <source>
        <strain evidence="8 9">DSM 23889</strain>
    </source>
</reference>
<keyword evidence="4 6" id="KW-1133">Transmembrane helix</keyword>
<feature type="transmembrane region" description="Helical" evidence="6">
    <location>
        <begin position="79"/>
        <end position="94"/>
    </location>
</feature>
<dbReference type="Pfam" id="PF01578">
    <property type="entry name" value="Cytochrom_C_asm"/>
    <property type="match status" value="1"/>
</dbReference>
<feature type="transmembrane region" description="Helical" evidence="6">
    <location>
        <begin position="106"/>
        <end position="127"/>
    </location>
</feature>
<dbReference type="PANTHER" id="PTHR30071:SF1">
    <property type="entry name" value="CYTOCHROME B_B6 PROTEIN-RELATED"/>
    <property type="match status" value="1"/>
</dbReference>
<evidence type="ECO:0000256" key="5">
    <source>
        <dbReference type="ARBA" id="ARBA00023136"/>
    </source>
</evidence>
<sequence>MHLVAKTGLADPETAGGLSDRVSLRDQIQGSTPELRRVGSRHLTDSFRDDHRLNSGVRETESGSERAWGRYWGWHTREVWTFIIWVLFAGYIHARATRGWRGDRSAWLAIIGFSAVIFNYTVVNIAFKGLHSYSGL</sequence>
<evidence type="ECO:0000313" key="9">
    <source>
        <dbReference type="Proteomes" id="UP000552883"/>
    </source>
</evidence>
<evidence type="ECO:0000256" key="2">
    <source>
        <dbReference type="ARBA" id="ARBA00022692"/>
    </source>
</evidence>
<comment type="caution">
    <text evidence="8">The sequence shown here is derived from an EMBL/GenBank/DDBJ whole genome shotgun (WGS) entry which is preliminary data.</text>
</comment>
<feature type="domain" description="Cytochrome c assembly protein" evidence="7">
    <location>
        <begin position="65"/>
        <end position="131"/>
    </location>
</feature>
<evidence type="ECO:0000313" key="8">
    <source>
        <dbReference type="EMBL" id="MBB5618290.1"/>
    </source>
</evidence>
<comment type="subcellular location">
    <subcellularLocation>
        <location evidence="1">Membrane</location>
        <topology evidence="1">Multi-pass membrane protein</topology>
    </subcellularLocation>
</comment>
<keyword evidence="9" id="KW-1185">Reference proteome</keyword>
<evidence type="ECO:0000259" key="7">
    <source>
        <dbReference type="Pfam" id="PF01578"/>
    </source>
</evidence>
<keyword evidence="3" id="KW-0201">Cytochrome c-type biogenesis</keyword>
<dbReference type="AlphaFoldDB" id="A0A840X7C7"/>
<name>A0A840X7C7_9MICO</name>
<evidence type="ECO:0000256" key="3">
    <source>
        <dbReference type="ARBA" id="ARBA00022748"/>
    </source>
</evidence>
<dbReference type="EMBL" id="JACHBS010000001">
    <property type="protein sequence ID" value="MBB5618290.1"/>
    <property type="molecule type" value="Genomic_DNA"/>
</dbReference>
<keyword evidence="2 6" id="KW-0812">Transmembrane</keyword>
<accession>A0A840X7C7</accession>
<dbReference type="GO" id="GO:0020037">
    <property type="term" value="F:heme binding"/>
    <property type="evidence" value="ECO:0007669"/>
    <property type="project" value="InterPro"/>
</dbReference>
<evidence type="ECO:0000256" key="6">
    <source>
        <dbReference type="SAM" id="Phobius"/>
    </source>
</evidence>
<protein>
    <recommendedName>
        <fullName evidence="7">Cytochrome c assembly protein domain-containing protein</fullName>
    </recommendedName>
</protein>
<organism evidence="8 9">
    <name type="scientific">Microcella frigidaquae</name>
    <dbReference type="NCBI Taxonomy" id="424758"/>
    <lineage>
        <taxon>Bacteria</taxon>
        <taxon>Bacillati</taxon>
        <taxon>Actinomycetota</taxon>
        <taxon>Actinomycetes</taxon>
        <taxon>Micrococcales</taxon>
        <taxon>Microbacteriaceae</taxon>
        <taxon>Microcella</taxon>
    </lineage>
</organism>
<dbReference type="GO" id="GO:0017004">
    <property type="term" value="P:cytochrome complex assembly"/>
    <property type="evidence" value="ECO:0007669"/>
    <property type="project" value="UniProtKB-KW"/>
</dbReference>
<evidence type="ECO:0000256" key="4">
    <source>
        <dbReference type="ARBA" id="ARBA00022989"/>
    </source>
</evidence>
<evidence type="ECO:0000256" key="1">
    <source>
        <dbReference type="ARBA" id="ARBA00004141"/>
    </source>
</evidence>
<dbReference type="InterPro" id="IPR002541">
    <property type="entry name" value="Cyt_c_assembly"/>
</dbReference>
<dbReference type="Proteomes" id="UP000552883">
    <property type="component" value="Unassembled WGS sequence"/>
</dbReference>
<gene>
    <name evidence="8" type="ORF">BJ959_001786</name>
</gene>
<proteinExistence type="predicted"/>
<dbReference type="PANTHER" id="PTHR30071">
    <property type="entry name" value="HEME EXPORTER PROTEIN C"/>
    <property type="match status" value="1"/>
</dbReference>
<dbReference type="InterPro" id="IPR045062">
    <property type="entry name" value="Cyt_c_biogenesis_CcsA/CcmC"/>
</dbReference>